<evidence type="ECO:0000313" key="2">
    <source>
        <dbReference type="Proteomes" id="UP000070620"/>
    </source>
</evidence>
<reference evidence="1 2" key="1">
    <citation type="submission" date="2016-01" db="EMBL/GenBank/DDBJ databases">
        <title>Whole genome sequence and analysis of Micromonospora rosaria DSM 803, which can produce antibacterial substance rosamicin.</title>
        <authorList>
            <person name="Yang H."/>
            <person name="He X."/>
            <person name="Zhu D."/>
        </authorList>
    </citation>
    <scope>NUCLEOTIDE SEQUENCE [LARGE SCALE GENOMIC DNA]</scope>
    <source>
        <strain evidence="1 2">DSM 803</strain>
    </source>
</reference>
<dbReference type="OrthoDB" id="3400966at2"/>
<comment type="caution">
    <text evidence="1">The sequence shown here is derived from an EMBL/GenBank/DDBJ whole genome shotgun (WGS) entry which is preliminary data.</text>
</comment>
<proteinExistence type="predicted"/>
<evidence type="ECO:0000313" key="1">
    <source>
        <dbReference type="EMBL" id="KXK63344.1"/>
    </source>
</evidence>
<organism evidence="1 2">
    <name type="scientific">Micromonospora rosaria</name>
    <dbReference type="NCBI Taxonomy" id="47874"/>
    <lineage>
        <taxon>Bacteria</taxon>
        <taxon>Bacillati</taxon>
        <taxon>Actinomycetota</taxon>
        <taxon>Actinomycetes</taxon>
        <taxon>Micromonosporales</taxon>
        <taxon>Micromonosporaceae</taxon>
        <taxon>Micromonospora</taxon>
    </lineage>
</organism>
<dbReference type="Proteomes" id="UP000070620">
    <property type="component" value="Unassembled WGS sequence"/>
</dbReference>
<keyword evidence="2" id="KW-1185">Reference proteome</keyword>
<name>A0A136PYJ1_9ACTN</name>
<dbReference type="EMBL" id="LRQV01000006">
    <property type="protein sequence ID" value="KXK63344.1"/>
    <property type="molecule type" value="Genomic_DNA"/>
</dbReference>
<dbReference type="AlphaFoldDB" id="A0A136PYJ1"/>
<accession>A0A136PYJ1</accession>
<protein>
    <submittedName>
        <fullName evidence="1">Uncharacterized protein</fullName>
    </submittedName>
</protein>
<sequence length="311" mass="33904">MTRAPANLLAVRSLLLEHLNTEPTRVRDDDLEPAEVGIVGDSAHDGGYHCGADRVRRVGSEIRDYSVVESTRDRNGLTTAASALDVGWFSVRSGGRTHDLRSFSVWCISQCAAGTADTRDIREIIYSPDGKTVRRWDRLGRRSTGDSSHRWHTHFSFFRDATKAGRDQTPLFRRYLTTIGLLKAPNSGENVMNSAQEKKLDEALALLRGMPKAVIEGDFVPAARPPHANADYEKNPLWRLGYGIQTGVEGTRAVLAALAALRVELAQESGRSAEQIVAGVLAGLSPEAIAAAIPVDLAGRVVDELSRRIQA</sequence>
<dbReference type="RefSeq" id="WP_067359797.1">
    <property type="nucleotide sequence ID" value="NZ_JBIUBN010000003.1"/>
</dbReference>
<gene>
    <name evidence="1" type="ORF">AWW66_03255</name>
</gene>